<evidence type="ECO:0000256" key="1">
    <source>
        <dbReference type="PROSITE-ProRule" id="PRU00047"/>
    </source>
</evidence>
<keyword evidence="1" id="KW-0863">Zinc-finger</keyword>
<dbReference type="AlphaFoldDB" id="A0A913YK91"/>
<dbReference type="Pfam" id="PF00098">
    <property type="entry name" value="zf-CCHC"/>
    <property type="match status" value="1"/>
</dbReference>
<keyword evidence="1" id="KW-0862">Zinc</keyword>
<dbReference type="KEGG" id="epa:114575010"/>
<dbReference type="PROSITE" id="PS50158">
    <property type="entry name" value="ZF_CCHC"/>
    <property type="match status" value="1"/>
</dbReference>
<dbReference type="InterPro" id="IPR036875">
    <property type="entry name" value="Znf_CCHC_sf"/>
</dbReference>
<dbReference type="SUPFAM" id="SSF57756">
    <property type="entry name" value="Retrovirus zinc finger-like domains"/>
    <property type="match status" value="1"/>
</dbReference>
<dbReference type="GeneID" id="114575010"/>
<accession>A0A913YK91</accession>
<feature type="domain" description="CCHC-type" evidence="2">
    <location>
        <begin position="19"/>
        <end position="36"/>
    </location>
</feature>
<protein>
    <recommendedName>
        <fullName evidence="2">CCHC-type domain-containing protein</fullName>
    </recommendedName>
</protein>
<name>A0A913YK91_EXADI</name>
<keyword evidence="4" id="KW-1185">Reference proteome</keyword>
<dbReference type="InterPro" id="IPR001878">
    <property type="entry name" value="Znf_CCHC"/>
</dbReference>
<dbReference type="RefSeq" id="XP_028514746.1">
    <property type="nucleotide sequence ID" value="XM_028658945.1"/>
</dbReference>
<organism evidence="3 4">
    <name type="scientific">Exaiptasia diaphana</name>
    <name type="common">Tropical sea anemone</name>
    <name type="synonym">Aiptasia pulchella</name>
    <dbReference type="NCBI Taxonomy" id="2652724"/>
    <lineage>
        <taxon>Eukaryota</taxon>
        <taxon>Metazoa</taxon>
        <taxon>Cnidaria</taxon>
        <taxon>Anthozoa</taxon>
        <taxon>Hexacorallia</taxon>
        <taxon>Actiniaria</taxon>
        <taxon>Aiptasiidae</taxon>
        <taxon>Exaiptasia</taxon>
    </lineage>
</organism>
<evidence type="ECO:0000259" key="2">
    <source>
        <dbReference type="PROSITE" id="PS50158"/>
    </source>
</evidence>
<dbReference type="Gene3D" id="4.10.60.10">
    <property type="entry name" value="Zinc finger, CCHC-type"/>
    <property type="match status" value="1"/>
</dbReference>
<evidence type="ECO:0000313" key="3">
    <source>
        <dbReference type="EnsemblMetazoa" id="XP_028514746.1"/>
    </source>
</evidence>
<proteinExistence type="predicted"/>
<evidence type="ECO:0000313" key="4">
    <source>
        <dbReference type="Proteomes" id="UP000887567"/>
    </source>
</evidence>
<dbReference type="SMART" id="SM00343">
    <property type="entry name" value="ZnF_C2HC"/>
    <property type="match status" value="2"/>
</dbReference>
<dbReference type="EnsemblMetazoa" id="XM_028658945.1">
    <property type="protein sequence ID" value="XP_028514746.1"/>
    <property type="gene ID" value="LOC114575010"/>
</dbReference>
<dbReference type="GO" id="GO:0008270">
    <property type="term" value="F:zinc ion binding"/>
    <property type="evidence" value="ECO:0007669"/>
    <property type="project" value="UniProtKB-KW"/>
</dbReference>
<dbReference type="Proteomes" id="UP000887567">
    <property type="component" value="Unplaced"/>
</dbReference>
<sequence length="95" mass="10756">MAYRHPSSEPNVPRYYRRRKCYVCGGRGHTAHRCPSPDNINIRDASTCNNCGGRGHASLACPTPSNRGNKEERMAALLNNLDEVKNRHIINNYIF</sequence>
<keyword evidence="1" id="KW-0479">Metal-binding</keyword>
<reference evidence="3" key="1">
    <citation type="submission" date="2022-11" db="UniProtKB">
        <authorList>
            <consortium name="EnsemblMetazoa"/>
        </authorList>
    </citation>
    <scope>IDENTIFICATION</scope>
</reference>
<dbReference type="OrthoDB" id="3863715at2759"/>
<dbReference type="GO" id="GO:0003676">
    <property type="term" value="F:nucleic acid binding"/>
    <property type="evidence" value="ECO:0007669"/>
    <property type="project" value="InterPro"/>
</dbReference>